<keyword evidence="2" id="KW-0408">Iron</keyword>
<keyword evidence="1" id="KW-0479">Metal-binding</keyword>
<protein>
    <recommendedName>
        <fullName evidence="3">Non-haem dioxygenase N-terminal domain-containing protein</fullName>
    </recommendedName>
</protein>
<evidence type="ECO:0000313" key="9">
    <source>
        <dbReference type="EMBL" id="GMN71231.1"/>
    </source>
</evidence>
<dbReference type="EMBL" id="BTGU01015152">
    <property type="protein sequence ID" value="GMN71215.1"/>
    <property type="molecule type" value="Genomic_DNA"/>
</dbReference>
<name>A0AA88EDR4_FICCA</name>
<evidence type="ECO:0000313" key="4">
    <source>
        <dbReference type="EMBL" id="GMN71192.1"/>
    </source>
</evidence>
<dbReference type="EMBL" id="BTGU01015154">
    <property type="protein sequence ID" value="GMN71228.1"/>
    <property type="molecule type" value="Genomic_DNA"/>
</dbReference>
<dbReference type="EMBL" id="BTGU01015145">
    <property type="protein sequence ID" value="GMN71192.1"/>
    <property type="molecule type" value="Genomic_DNA"/>
</dbReference>
<evidence type="ECO:0000313" key="8">
    <source>
        <dbReference type="EMBL" id="GMN71228.1"/>
    </source>
</evidence>
<evidence type="ECO:0000256" key="1">
    <source>
        <dbReference type="ARBA" id="ARBA00022723"/>
    </source>
</evidence>
<dbReference type="AlphaFoldDB" id="A0AA88EDR4"/>
<dbReference type="Proteomes" id="UP001187192">
    <property type="component" value="Unassembled WGS sequence"/>
</dbReference>
<dbReference type="GO" id="GO:0046872">
    <property type="term" value="F:metal ion binding"/>
    <property type="evidence" value="ECO:0007669"/>
    <property type="project" value="UniProtKB-KW"/>
</dbReference>
<feature type="non-terminal residue" evidence="6">
    <location>
        <position position="124"/>
    </location>
</feature>
<dbReference type="EMBL" id="BTGU01015153">
    <property type="protein sequence ID" value="GMN71221.1"/>
    <property type="molecule type" value="Genomic_DNA"/>
</dbReference>
<evidence type="ECO:0000313" key="5">
    <source>
        <dbReference type="EMBL" id="GMN71193.1"/>
    </source>
</evidence>
<dbReference type="Pfam" id="PF14226">
    <property type="entry name" value="DIOX_N"/>
    <property type="match status" value="1"/>
</dbReference>
<evidence type="ECO:0000259" key="3">
    <source>
        <dbReference type="Pfam" id="PF14226"/>
    </source>
</evidence>
<dbReference type="Gene3D" id="2.60.120.330">
    <property type="entry name" value="B-lactam Antibiotic, Isopenicillin N Synthase, Chain"/>
    <property type="match status" value="1"/>
</dbReference>
<evidence type="ECO:0000313" key="7">
    <source>
        <dbReference type="EMBL" id="GMN71221.1"/>
    </source>
</evidence>
<organism evidence="6 10">
    <name type="scientific">Ficus carica</name>
    <name type="common">Common fig</name>
    <dbReference type="NCBI Taxonomy" id="3494"/>
    <lineage>
        <taxon>Eukaryota</taxon>
        <taxon>Viridiplantae</taxon>
        <taxon>Streptophyta</taxon>
        <taxon>Embryophyta</taxon>
        <taxon>Tracheophyta</taxon>
        <taxon>Spermatophyta</taxon>
        <taxon>Magnoliopsida</taxon>
        <taxon>eudicotyledons</taxon>
        <taxon>Gunneridae</taxon>
        <taxon>Pentapetalae</taxon>
        <taxon>rosids</taxon>
        <taxon>fabids</taxon>
        <taxon>Rosales</taxon>
        <taxon>Moraceae</taxon>
        <taxon>Ficeae</taxon>
        <taxon>Ficus</taxon>
    </lineage>
</organism>
<gene>
    <name evidence="4" type="ORF">TIFTF001_054583</name>
    <name evidence="5" type="ORF">TIFTF001_054584</name>
    <name evidence="6" type="ORF">TIFTF001_054585</name>
    <name evidence="7" type="ORF">TIFTF001_054586</name>
    <name evidence="8" type="ORF">TIFTF001_054587</name>
    <name evidence="9" type="ORF">TIFTF001_054588</name>
</gene>
<accession>A0AA88EDR4</accession>
<dbReference type="SUPFAM" id="SSF51197">
    <property type="entry name" value="Clavaminate synthase-like"/>
    <property type="match status" value="1"/>
</dbReference>
<sequence>MGSEAEHKIPVINLNDDFKPGSDSWVLACREIRYGLEEYGCFEIVCNKFSPELHNSLFSAAKEFFDLPKETKMQKTSNRPGSVDYIGDRPAIPLFETVGIDGATTLQGIDHFLNIMFPAGNNTL</sequence>
<dbReference type="InterPro" id="IPR027443">
    <property type="entry name" value="IPNS-like_sf"/>
</dbReference>
<feature type="domain" description="Non-haem dioxygenase N-terminal" evidence="3">
    <location>
        <begin position="9"/>
        <end position="85"/>
    </location>
</feature>
<proteinExistence type="predicted"/>
<evidence type="ECO:0000313" key="6">
    <source>
        <dbReference type="EMBL" id="GMN71215.1"/>
    </source>
</evidence>
<dbReference type="EMBL" id="BTGU01015155">
    <property type="protein sequence ID" value="GMN71231.1"/>
    <property type="molecule type" value="Genomic_DNA"/>
</dbReference>
<dbReference type="InterPro" id="IPR026992">
    <property type="entry name" value="DIOX_N"/>
</dbReference>
<evidence type="ECO:0000256" key="2">
    <source>
        <dbReference type="ARBA" id="ARBA00023004"/>
    </source>
</evidence>
<dbReference type="EMBL" id="BTGU01015146">
    <property type="protein sequence ID" value="GMN71193.1"/>
    <property type="molecule type" value="Genomic_DNA"/>
</dbReference>
<reference evidence="6" key="1">
    <citation type="submission" date="2023-07" db="EMBL/GenBank/DDBJ databases">
        <title>draft genome sequence of fig (Ficus carica).</title>
        <authorList>
            <person name="Takahashi T."/>
            <person name="Nishimura K."/>
        </authorList>
    </citation>
    <scope>NUCLEOTIDE SEQUENCE</scope>
</reference>
<comment type="caution">
    <text evidence="6">The sequence shown here is derived from an EMBL/GenBank/DDBJ whole genome shotgun (WGS) entry which is preliminary data.</text>
</comment>
<evidence type="ECO:0000313" key="10">
    <source>
        <dbReference type="Proteomes" id="UP001187192"/>
    </source>
</evidence>
<keyword evidence="10" id="KW-1185">Reference proteome</keyword>